<organism evidence="4 5">
    <name type="scientific">Winogradskyella pelagia</name>
    <dbReference type="NCBI Taxonomy" id="2819984"/>
    <lineage>
        <taxon>Bacteria</taxon>
        <taxon>Pseudomonadati</taxon>
        <taxon>Bacteroidota</taxon>
        <taxon>Flavobacteriia</taxon>
        <taxon>Flavobacteriales</taxon>
        <taxon>Flavobacteriaceae</taxon>
        <taxon>Winogradskyella</taxon>
    </lineage>
</organism>
<feature type="domain" description="CBS" evidence="3">
    <location>
        <begin position="81"/>
        <end position="133"/>
    </location>
</feature>
<protein>
    <submittedName>
        <fullName evidence="4">CBS domain-containing protein</fullName>
    </submittedName>
</protein>
<keyword evidence="1" id="KW-0677">Repeat</keyword>
<dbReference type="InterPro" id="IPR000644">
    <property type="entry name" value="CBS_dom"/>
</dbReference>
<proteinExistence type="predicted"/>
<dbReference type="InterPro" id="IPR051462">
    <property type="entry name" value="CBS_domain-containing"/>
</dbReference>
<dbReference type="Pfam" id="PF00571">
    <property type="entry name" value="CBS"/>
    <property type="match status" value="2"/>
</dbReference>
<sequence length="133" mass="15125">MKTHSIKNLMTKNVICVSPDQKLLDVKHIYEKKHFHHHIPVTKDDKLIGMISLADFMYSLNGAGLDDNDSIYTDKTVKDIMMPNPKYIDSSTSITETAQMLSKGRYRALPVVENGKMVGIITTADMIRHYLNE</sequence>
<dbReference type="Gene3D" id="3.10.580.10">
    <property type="entry name" value="CBS-domain"/>
    <property type="match status" value="2"/>
</dbReference>
<dbReference type="PANTHER" id="PTHR48108:SF26">
    <property type="entry name" value="CBS DOMAIN-CONTAINING PROTEIN DDB_G0289609"/>
    <property type="match status" value="1"/>
</dbReference>
<feature type="domain" description="CBS" evidence="3">
    <location>
        <begin position="10"/>
        <end position="70"/>
    </location>
</feature>
<dbReference type="InterPro" id="IPR046342">
    <property type="entry name" value="CBS_dom_sf"/>
</dbReference>
<evidence type="ECO:0000313" key="5">
    <source>
        <dbReference type="Proteomes" id="UP000676776"/>
    </source>
</evidence>
<keyword evidence="2" id="KW-0129">CBS domain</keyword>
<evidence type="ECO:0000313" key="4">
    <source>
        <dbReference type="EMBL" id="MBO3117681.1"/>
    </source>
</evidence>
<dbReference type="PROSITE" id="PS51371">
    <property type="entry name" value="CBS"/>
    <property type="match status" value="2"/>
</dbReference>
<dbReference type="Proteomes" id="UP000676776">
    <property type="component" value="Unassembled WGS sequence"/>
</dbReference>
<dbReference type="EMBL" id="JAGEVF010000011">
    <property type="protein sequence ID" value="MBO3117681.1"/>
    <property type="molecule type" value="Genomic_DNA"/>
</dbReference>
<keyword evidence="5" id="KW-1185">Reference proteome</keyword>
<evidence type="ECO:0000259" key="3">
    <source>
        <dbReference type="PROSITE" id="PS51371"/>
    </source>
</evidence>
<dbReference type="RefSeq" id="WP_208155035.1">
    <property type="nucleotide sequence ID" value="NZ_JAGEVF010000011.1"/>
</dbReference>
<accession>A0ABS3T4L5</accession>
<evidence type="ECO:0000256" key="1">
    <source>
        <dbReference type="ARBA" id="ARBA00022737"/>
    </source>
</evidence>
<name>A0ABS3T4L5_9FLAO</name>
<dbReference type="SUPFAM" id="SSF54631">
    <property type="entry name" value="CBS-domain pair"/>
    <property type="match status" value="1"/>
</dbReference>
<reference evidence="4 5" key="1">
    <citation type="submission" date="2021-03" db="EMBL/GenBank/DDBJ databases">
        <title>Winogradskyella sp. nov., isolated from costal sediment.</title>
        <authorList>
            <person name="Gao C."/>
        </authorList>
    </citation>
    <scope>NUCLEOTIDE SEQUENCE [LARGE SCALE GENOMIC DNA]</scope>
    <source>
        <strain evidence="4 5">DF17</strain>
    </source>
</reference>
<dbReference type="SMART" id="SM00116">
    <property type="entry name" value="CBS"/>
    <property type="match status" value="2"/>
</dbReference>
<evidence type="ECO:0000256" key="2">
    <source>
        <dbReference type="PROSITE-ProRule" id="PRU00703"/>
    </source>
</evidence>
<comment type="caution">
    <text evidence="4">The sequence shown here is derived from an EMBL/GenBank/DDBJ whole genome shotgun (WGS) entry which is preliminary data.</text>
</comment>
<dbReference type="PANTHER" id="PTHR48108">
    <property type="entry name" value="CBS DOMAIN-CONTAINING PROTEIN CBSX2, CHLOROPLASTIC"/>
    <property type="match status" value="1"/>
</dbReference>
<gene>
    <name evidence="4" type="ORF">J4050_13070</name>
</gene>